<accession>A0ABQ0B6I1</accession>
<comment type="caution">
    <text evidence="2">The sequence shown here is derived from an EMBL/GenBank/DDBJ whole genome shotgun (WGS) entry which is preliminary data.</text>
</comment>
<dbReference type="Proteomes" id="UP001600943">
    <property type="component" value="Unassembled WGS sequence"/>
</dbReference>
<feature type="transmembrane region" description="Helical" evidence="1">
    <location>
        <begin position="52"/>
        <end position="73"/>
    </location>
</feature>
<keyword evidence="1" id="KW-1133">Transmembrane helix</keyword>
<keyword evidence="1" id="KW-0812">Transmembrane</keyword>
<dbReference type="RefSeq" id="WP_289071361.1">
    <property type="nucleotide sequence ID" value="NZ_BAABYW010000001.1"/>
</dbReference>
<name>A0ABQ0B6I1_9FIRM</name>
<dbReference type="EMBL" id="BAABYW010000001">
    <property type="protein sequence ID" value="GAA6407061.1"/>
    <property type="molecule type" value="Genomic_DNA"/>
</dbReference>
<evidence type="ECO:0000256" key="1">
    <source>
        <dbReference type="SAM" id="Phobius"/>
    </source>
</evidence>
<gene>
    <name evidence="2" type="ORF">K040078D81_11780</name>
</gene>
<sequence>MKRVRNKGYMNVDFERIAGLAEDIVFSEKDSDRVLSTCYSRLDGKGNRPQNLYHRAAAVVIILILTVVTAVMVNKPDVLVYASSISGEVKLKTGESVILKKQFTPLGMGYVLTLDTKETEFYYTVESEDNVYSENIFRNGNTIYWLPDGSLSGKLSDENGEIIYLPKTNKSILKIRVHNKEAQVENITLSLERRGDVCSAELLK</sequence>
<evidence type="ECO:0008006" key="4">
    <source>
        <dbReference type="Google" id="ProtNLM"/>
    </source>
</evidence>
<reference evidence="2 3" key="1">
    <citation type="submission" date="2024-04" db="EMBL/GenBank/DDBJ databases">
        <title>Defined microbial consortia suppress multidrug-resistant proinflammatory Enterobacteriaceae via ecological control.</title>
        <authorList>
            <person name="Furuichi M."/>
            <person name="Kawaguchi T."/>
            <person name="Pust M."/>
            <person name="Yasuma K."/>
            <person name="Plichta D."/>
            <person name="Hasegawa N."/>
            <person name="Ohya T."/>
            <person name="Bhattarai S."/>
            <person name="Sasajima S."/>
            <person name="Aoto Y."/>
            <person name="Tuganbaev T."/>
            <person name="Yaginuma M."/>
            <person name="Ueda M."/>
            <person name="Okahashi N."/>
            <person name="Amafuji K."/>
            <person name="Kiridooshi Y."/>
            <person name="Sugita K."/>
            <person name="Strazar M."/>
            <person name="Skelly A."/>
            <person name="Suda W."/>
            <person name="Hattori M."/>
            <person name="Nakamoto N."/>
            <person name="Caballero S."/>
            <person name="Norman J."/>
            <person name="Olle B."/>
            <person name="Tanoue T."/>
            <person name="Arita M."/>
            <person name="Bucci V."/>
            <person name="Atarashi K."/>
            <person name="Xavier R."/>
            <person name="Honda K."/>
        </authorList>
    </citation>
    <scope>NUCLEOTIDE SEQUENCE [LARGE SCALE GENOMIC DNA]</scope>
    <source>
        <strain evidence="3">k04-0078-D8-1</strain>
    </source>
</reference>
<evidence type="ECO:0000313" key="3">
    <source>
        <dbReference type="Proteomes" id="UP001600943"/>
    </source>
</evidence>
<organism evidence="2 3">
    <name type="scientific">Blautia hominis</name>
    <dbReference type="NCBI Taxonomy" id="2025493"/>
    <lineage>
        <taxon>Bacteria</taxon>
        <taxon>Bacillati</taxon>
        <taxon>Bacillota</taxon>
        <taxon>Clostridia</taxon>
        <taxon>Lachnospirales</taxon>
        <taxon>Lachnospiraceae</taxon>
        <taxon>Blautia</taxon>
    </lineage>
</organism>
<protein>
    <recommendedName>
        <fullName evidence="4">DUF4367 domain-containing protein</fullName>
    </recommendedName>
</protein>
<evidence type="ECO:0000313" key="2">
    <source>
        <dbReference type="EMBL" id="GAA6407061.1"/>
    </source>
</evidence>
<keyword evidence="1" id="KW-0472">Membrane</keyword>
<keyword evidence="3" id="KW-1185">Reference proteome</keyword>
<proteinExistence type="predicted"/>